<evidence type="ECO:0000313" key="2">
    <source>
        <dbReference type="Proteomes" id="UP000694864"/>
    </source>
</evidence>
<keyword evidence="2" id="KW-1185">Reference proteome</keyword>
<accession>A0ABM0TLE2</accession>
<organism evidence="2 3">
    <name type="scientific">Camelina sativa</name>
    <name type="common">False flax</name>
    <name type="synonym">Myagrum sativum</name>
    <dbReference type="NCBI Taxonomy" id="90675"/>
    <lineage>
        <taxon>Eukaryota</taxon>
        <taxon>Viridiplantae</taxon>
        <taxon>Streptophyta</taxon>
        <taxon>Embryophyta</taxon>
        <taxon>Tracheophyta</taxon>
        <taxon>Spermatophyta</taxon>
        <taxon>Magnoliopsida</taxon>
        <taxon>eudicotyledons</taxon>
        <taxon>Gunneridae</taxon>
        <taxon>Pentapetalae</taxon>
        <taxon>rosids</taxon>
        <taxon>malvids</taxon>
        <taxon>Brassicales</taxon>
        <taxon>Brassicaceae</taxon>
        <taxon>Camelineae</taxon>
        <taxon>Camelina</taxon>
    </lineage>
</organism>
<feature type="region of interest" description="Disordered" evidence="1">
    <location>
        <begin position="1"/>
        <end position="74"/>
    </location>
</feature>
<reference evidence="2" key="1">
    <citation type="journal article" date="2014" name="Nat. Commun.">
        <title>The emerging biofuel crop Camelina sativa retains a highly undifferentiated hexaploid genome structure.</title>
        <authorList>
            <person name="Kagale S."/>
            <person name="Koh C."/>
            <person name="Nixon J."/>
            <person name="Bollina V."/>
            <person name="Clarke W.E."/>
            <person name="Tuteja R."/>
            <person name="Spillane C."/>
            <person name="Robinson S.J."/>
            <person name="Links M.G."/>
            <person name="Clarke C."/>
            <person name="Higgins E.E."/>
            <person name="Huebert T."/>
            <person name="Sharpe A.G."/>
            <person name="Parkin I.A."/>
        </authorList>
    </citation>
    <scope>NUCLEOTIDE SEQUENCE [LARGE SCALE GENOMIC DNA]</scope>
    <source>
        <strain evidence="2">cv. DH55</strain>
    </source>
</reference>
<gene>
    <name evidence="3" type="primary">LOC104712817</name>
</gene>
<reference evidence="3" key="2">
    <citation type="submission" date="2025-08" db="UniProtKB">
        <authorList>
            <consortium name="RefSeq"/>
        </authorList>
    </citation>
    <scope>IDENTIFICATION</scope>
    <source>
        <tissue evidence="3">Leaf</tissue>
    </source>
</reference>
<evidence type="ECO:0000256" key="1">
    <source>
        <dbReference type="SAM" id="MobiDB-lite"/>
    </source>
</evidence>
<feature type="compositionally biased region" description="Basic residues" evidence="1">
    <location>
        <begin position="1"/>
        <end position="14"/>
    </location>
</feature>
<feature type="compositionally biased region" description="Low complexity" evidence="1">
    <location>
        <begin position="52"/>
        <end position="63"/>
    </location>
</feature>
<name>A0ABM0TLE2_CAMSA</name>
<sequence length="159" mass="17893">MLKNKHKTNKKFNTRAHDTDSSSSSMANFLINRRTRRAVKSKTDEGKRSDSKSNTSSSDNNFSCKKHTKHRQSPGICSLCLTERLSKLSLEYYYYTKKPAETSTYCGSSASSSSSVTSCYSSSSVSSCSSPLQYRYREKKKDGKKQSFLFRLLLGSIVD</sequence>
<proteinExistence type="predicted"/>
<evidence type="ECO:0000313" key="3">
    <source>
        <dbReference type="RefSeq" id="XP_010428093.1"/>
    </source>
</evidence>
<feature type="compositionally biased region" description="Basic and acidic residues" evidence="1">
    <location>
        <begin position="41"/>
        <end position="51"/>
    </location>
</feature>
<dbReference type="GeneID" id="104712817"/>
<dbReference type="PANTHER" id="PTHR34046:SF7">
    <property type="entry name" value="DUF740 FAMILY PROTEIN"/>
    <property type="match status" value="1"/>
</dbReference>
<dbReference type="RefSeq" id="XP_010428093.1">
    <property type="nucleotide sequence ID" value="XM_010429791.2"/>
</dbReference>
<dbReference type="PANTHER" id="PTHR34046">
    <property type="entry name" value="OS06G0218800 PROTEIN"/>
    <property type="match status" value="1"/>
</dbReference>
<dbReference type="Proteomes" id="UP000694864">
    <property type="component" value="Chromosome 9"/>
</dbReference>
<protein>
    <submittedName>
        <fullName evidence="3">Uncharacterized protein LOC104712817</fullName>
    </submittedName>
</protein>